<feature type="region of interest" description="Disordered" evidence="12">
    <location>
        <begin position="1"/>
        <end position="82"/>
    </location>
</feature>
<comment type="function">
    <text evidence="11">Na(+)/H(+) antiporter that extrudes sodium in exchange for external protons.</text>
</comment>
<feature type="compositionally biased region" description="Low complexity" evidence="12">
    <location>
        <begin position="41"/>
        <end position="51"/>
    </location>
</feature>
<feature type="compositionally biased region" description="Pro residues" evidence="12">
    <location>
        <begin position="69"/>
        <end position="78"/>
    </location>
</feature>
<comment type="subcellular location">
    <subcellularLocation>
        <location evidence="1">Cell inner membrane</location>
        <topology evidence="1">Multi-pass membrane protein</topology>
    </subcellularLocation>
    <subcellularLocation>
        <location evidence="11">Cell membrane</location>
        <topology evidence="11">Multi-pass membrane protein</topology>
    </subcellularLocation>
</comment>
<dbReference type="PANTHER" id="PTHR30341">
    <property type="entry name" value="SODIUM ION/PROTON ANTIPORTER NHAA-RELATED"/>
    <property type="match status" value="1"/>
</dbReference>
<feature type="transmembrane region" description="Helical" evidence="11">
    <location>
        <begin position="448"/>
        <end position="470"/>
    </location>
</feature>
<protein>
    <recommendedName>
        <fullName evidence="11">Na(+)/H(+) antiporter NhaA</fullName>
    </recommendedName>
    <alternativeName>
        <fullName evidence="11">Sodium/proton antiporter NhaA</fullName>
    </alternativeName>
</protein>
<dbReference type="AlphaFoldDB" id="A0A7X6QYX1"/>
<keyword evidence="7 11" id="KW-0915">Sodium</keyword>
<evidence type="ECO:0000256" key="2">
    <source>
        <dbReference type="ARBA" id="ARBA00022448"/>
    </source>
</evidence>
<accession>A0A7X6QYX1</accession>
<dbReference type="GO" id="GO:0015385">
    <property type="term" value="F:sodium:proton antiporter activity"/>
    <property type="evidence" value="ECO:0007669"/>
    <property type="project" value="UniProtKB-UniRule"/>
</dbReference>
<evidence type="ECO:0000256" key="7">
    <source>
        <dbReference type="ARBA" id="ARBA00023053"/>
    </source>
</evidence>
<feature type="transmembrane region" description="Helical" evidence="11">
    <location>
        <begin position="300"/>
        <end position="324"/>
    </location>
</feature>
<feature type="transmembrane region" description="Helical" evidence="11">
    <location>
        <begin position="482"/>
        <end position="501"/>
    </location>
</feature>
<feature type="transmembrane region" description="Helical" evidence="11">
    <location>
        <begin position="407"/>
        <end position="428"/>
    </location>
</feature>
<keyword evidence="6 11" id="KW-1133">Transmembrane helix</keyword>
<evidence type="ECO:0000256" key="11">
    <source>
        <dbReference type="HAMAP-Rule" id="MF_01844"/>
    </source>
</evidence>
<evidence type="ECO:0000256" key="10">
    <source>
        <dbReference type="ARBA" id="ARBA00023201"/>
    </source>
</evidence>
<feature type="transmembrane region" description="Helical" evidence="11">
    <location>
        <begin position="181"/>
        <end position="203"/>
    </location>
</feature>
<proteinExistence type="inferred from homology"/>
<dbReference type="InterPro" id="IPR004670">
    <property type="entry name" value="NhaA"/>
</dbReference>
<keyword evidence="10 11" id="KW-0739">Sodium transport</keyword>
<dbReference type="NCBIfam" id="TIGR00773">
    <property type="entry name" value="NhaA"/>
    <property type="match status" value="1"/>
</dbReference>
<dbReference type="EMBL" id="JAAXOX010000003">
    <property type="protein sequence ID" value="NKY22466.1"/>
    <property type="molecule type" value="Genomic_DNA"/>
</dbReference>
<evidence type="ECO:0000256" key="4">
    <source>
        <dbReference type="ARBA" id="ARBA00022475"/>
    </source>
</evidence>
<evidence type="ECO:0000313" key="13">
    <source>
        <dbReference type="EMBL" id="NKY22466.1"/>
    </source>
</evidence>
<keyword evidence="3 11" id="KW-0050">Antiport</keyword>
<evidence type="ECO:0000256" key="9">
    <source>
        <dbReference type="ARBA" id="ARBA00023136"/>
    </source>
</evidence>
<comment type="similarity">
    <text evidence="11">Belongs to the NhaA Na(+)/H(+) (TC 2.A.33) antiporter family.</text>
</comment>
<dbReference type="Proteomes" id="UP000581206">
    <property type="component" value="Unassembled WGS sequence"/>
</dbReference>
<dbReference type="GO" id="GO:0006885">
    <property type="term" value="P:regulation of pH"/>
    <property type="evidence" value="ECO:0007669"/>
    <property type="project" value="UniProtKB-UniRule"/>
</dbReference>
<keyword evidence="4 11" id="KW-1003">Cell membrane</keyword>
<dbReference type="PANTHER" id="PTHR30341:SF0">
    <property type="entry name" value="NA(+)_H(+) ANTIPORTER NHAA"/>
    <property type="match status" value="1"/>
</dbReference>
<name>A0A7X6QYX1_9CELL</name>
<evidence type="ECO:0000256" key="5">
    <source>
        <dbReference type="ARBA" id="ARBA00022692"/>
    </source>
</evidence>
<keyword evidence="2 11" id="KW-0813">Transport</keyword>
<feature type="transmembrane region" description="Helical" evidence="11">
    <location>
        <begin position="96"/>
        <end position="118"/>
    </location>
</feature>
<reference evidence="13 14" key="1">
    <citation type="submission" date="2020-04" db="EMBL/GenBank/DDBJ databases">
        <title>MicrobeNet Type strains.</title>
        <authorList>
            <person name="Nicholson A.C."/>
        </authorList>
    </citation>
    <scope>NUCLEOTIDE SEQUENCE [LARGE SCALE GENOMIC DNA]</scope>
    <source>
        <strain evidence="13 14">ATCC BAA-788</strain>
    </source>
</reference>
<evidence type="ECO:0000256" key="1">
    <source>
        <dbReference type="ARBA" id="ARBA00004429"/>
    </source>
</evidence>
<keyword evidence="14" id="KW-1185">Reference proteome</keyword>
<keyword evidence="5 11" id="KW-0812">Transmembrane</keyword>
<feature type="transmembrane region" description="Helical" evidence="11">
    <location>
        <begin position="215"/>
        <end position="234"/>
    </location>
</feature>
<dbReference type="InterPro" id="IPR023171">
    <property type="entry name" value="Na/H_antiporter_dom_sf"/>
</dbReference>
<feature type="transmembrane region" description="Helical" evidence="11">
    <location>
        <begin position="241"/>
        <end position="262"/>
    </location>
</feature>
<feature type="transmembrane region" description="Helical" evidence="11">
    <location>
        <begin position="150"/>
        <end position="169"/>
    </location>
</feature>
<gene>
    <name evidence="11 13" type="primary">nhaA</name>
    <name evidence="13" type="ORF">HGA03_07270</name>
</gene>
<comment type="catalytic activity">
    <reaction evidence="11">
        <text>Na(+)(in) + 2 H(+)(out) = Na(+)(out) + 2 H(+)(in)</text>
        <dbReference type="Rhea" id="RHEA:29251"/>
        <dbReference type="ChEBI" id="CHEBI:15378"/>
        <dbReference type="ChEBI" id="CHEBI:29101"/>
    </reaction>
</comment>
<organism evidence="13 14">
    <name type="scientific">Cellulomonas denverensis</name>
    <dbReference type="NCBI Taxonomy" id="264297"/>
    <lineage>
        <taxon>Bacteria</taxon>
        <taxon>Bacillati</taxon>
        <taxon>Actinomycetota</taxon>
        <taxon>Actinomycetes</taxon>
        <taxon>Micrococcales</taxon>
        <taxon>Cellulomonadaceae</taxon>
        <taxon>Cellulomonas</taxon>
    </lineage>
</organism>
<dbReference type="HAMAP" id="MF_01844">
    <property type="entry name" value="NhaA"/>
    <property type="match status" value="1"/>
</dbReference>
<feature type="transmembrane region" description="Helical" evidence="11">
    <location>
        <begin position="268"/>
        <end position="288"/>
    </location>
</feature>
<evidence type="ECO:0000256" key="3">
    <source>
        <dbReference type="ARBA" id="ARBA00022449"/>
    </source>
</evidence>
<feature type="compositionally biased region" description="Low complexity" evidence="12">
    <location>
        <begin position="58"/>
        <end position="68"/>
    </location>
</feature>
<keyword evidence="8 11" id="KW-0406">Ion transport</keyword>
<dbReference type="Pfam" id="PF06965">
    <property type="entry name" value="Na_H_antiport_1"/>
    <property type="match status" value="1"/>
</dbReference>
<evidence type="ECO:0000256" key="6">
    <source>
        <dbReference type="ARBA" id="ARBA00022989"/>
    </source>
</evidence>
<evidence type="ECO:0000313" key="14">
    <source>
        <dbReference type="Proteomes" id="UP000581206"/>
    </source>
</evidence>
<dbReference type="GO" id="GO:0005886">
    <property type="term" value="C:plasma membrane"/>
    <property type="evidence" value="ECO:0007669"/>
    <property type="project" value="UniProtKB-SubCell"/>
</dbReference>
<evidence type="ECO:0000256" key="8">
    <source>
        <dbReference type="ARBA" id="ARBA00023065"/>
    </source>
</evidence>
<keyword evidence="9 11" id="KW-0472">Membrane</keyword>
<feature type="transmembrane region" description="Helical" evidence="11">
    <location>
        <begin position="377"/>
        <end position="395"/>
    </location>
</feature>
<dbReference type="Gene3D" id="1.20.1530.10">
    <property type="entry name" value="Na+/H+ antiporter like domain"/>
    <property type="match status" value="1"/>
</dbReference>
<sequence length="527" mass="54440">MAPIVASGCDSGAGGHTGRTGRVATGRGRERQPWNVCREPLVTAGATGEGTTTEEEPQPAAAAQAEPLPVAPTGPLTPGPSLRVRLPGVNPSVRDFLATEAGSAMALLAATVVALVWANSPWADGYDALWSTSAGFHLGSWGLDLSLHHWVNDAAMAVFFCVVGLEINREVTSGELRDRRTIAVPALGALGGLAVPALIYLAFNAGTDAAHGWGVVMSTDTAFLVGILALFGPACPDRLRLFLLTLAIVDDIGAITVMAVFYTDGVVWPALGIAAVLVVALLVLRWLGVWRLTPYALIGIALWFAVNASGVHATLAGVLVGLLLPSRSMAREHVEQVPRWADGLVAETTADREHLTELAARAAVPASERLQRLLHPWSAFAIVPVFGLANAGVRLDPEALRAAAGSPVTIGVAVALVAGNTIGITGAATLAIRTGLGRLPGRVRWGHLLGGAVLAGIGFTISLFIAELAFEGAMQEQAKIGILAGSLVAAVLGSVLLRVLGNKLPLCSPEEALPSRLPTGPWAVGSV</sequence>
<evidence type="ECO:0000256" key="12">
    <source>
        <dbReference type="SAM" id="MobiDB-lite"/>
    </source>
</evidence>
<comment type="caution">
    <text evidence="13">The sequence shown here is derived from an EMBL/GenBank/DDBJ whole genome shotgun (WGS) entry which is preliminary data.</text>
</comment>